<dbReference type="OrthoDB" id="184583at2759"/>
<keyword evidence="6" id="KW-1185">Reference proteome</keyword>
<feature type="region of interest" description="Disordered" evidence="4">
    <location>
        <begin position="350"/>
        <end position="390"/>
    </location>
</feature>
<dbReference type="InterPro" id="IPR032675">
    <property type="entry name" value="LRR_dom_sf"/>
</dbReference>
<sequence>MASLAFTPAHEPSHVFSVANRALKLTSSADIAPLLQDLAQLPQCTKIDFSGNTLGIEASRALAACISANAGVRDHLVELNFADLYTSRLVDEVVESLEIFVPVWLACPRLSIVNLSDNAFGLRTIDSLERYIRSAVQLEHLILSNNGMGPFAGERIGKALYQLAQRKKAAGSPLLETFICGRNRLENGSAAHLALGLKAHGAGLKVVKLYQNGIRPRGVAILIKHGLRHNTALQVLDLQDNTFTTVASAALAETLPVWRDSLVELNVNDCLLKGPGSDLVAKVLEAYEFPQLHTLRLQYNELTQDTLESSLLPALQANKLPALKFLELNGNRLEEGSDTLTELEQAFDGELDELDDLEELDSEDDEDEEDEEDEDAGDADASEEANIEALEKNLADLEISVDDLVQDLQKTSI</sequence>
<name>A0A0N7MLX9_9SACH</name>
<keyword evidence="3" id="KW-0677">Repeat</keyword>
<dbReference type="GO" id="GO:0048471">
    <property type="term" value="C:perinuclear region of cytoplasm"/>
    <property type="evidence" value="ECO:0007669"/>
    <property type="project" value="TreeGrafter"/>
</dbReference>
<evidence type="ECO:0000313" key="6">
    <source>
        <dbReference type="Proteomes" id="UP000236544"/>
    </source>
</evidence>
<dbReference type="AlphaFoldDB" id="A0A0N7MLX9"/>
<protein>
    <submittedName>
        <fullName evidence="5">LAQU0S10e02762g1_1</fullName>
    </submittedName>
</protein>
<dbReference type="GO" id="GO:0006913">
    <property type="term" value="P:nucleocytoplasmic transport"/>
    <property type="evidence" value="ECO:0007669"/>
    <property type="project" value="TreeGrafter"/>
</dbReference>
<dbReference type="Proteomes" id="UP000236544">
    <property type="component" value="Unassembled WGS sequence"/>
</dbReference>
<dbReference type="Gene3D" id="3.80.10.10">
    <property type="entry name" value="Ribonuclease Inhibitor"/>
    <property type="match status" value="1"/>
</dbReference>
<feature type="compositionally biased region" description="Acidic residues" evidence="4">
    <location>
        <begin position="350"/>
        <end position="386"/>
    </location>
</feature>
<organism evidence="5 6">
    <name type="scientific">Lachancea quebecensis</name>
    <dbReference type="NCBI Taxonomy" id="1654605"/>
    <lineage>
        <taxon>Eukaryota</taxon>
        <taxon>Fungi</taxon>
        <taxon>Dikarya</taxon>
        <taxon>Ascomycota</taxon>
        <taxon>Saccharomycotina</taxon>
        <taxon>Saccharomycetes</taxon>
        <taxon>Saccharomycetales</taxon>
        <taxon>Saccharomycetaceae</taxon>
        <taxon>Lachancea</taxon>
    </lineage>
</organism>
<gene>
    <name evidence="5" type="ORF">LAQU0_S10e02762g</name>
</gene>
<dbReference type="SMART" id="SM00368">
    <property type="entry name" value="LRR_RI"/>
    <property type="match status" value="8"/>
</dbReference>
<dbReference type="EMBL" id="LN890547">
    <property type="protein sequence ID" value="CUS23540.1"/>
    <property type="molecule type" value="Genomic_DNA"/>
</dbReference>
<dbReference type="GO" id="GO:0005096">
    <property type="term" value="F:GTPase activator activity"/>
    <property type="evidence" value="ECO:0007669"/>
    <property type="project" value="UniProtKB-KW"/>
</dbReference>
<dbReference type="GO" id="GO:0031267">
    <property type="term" value="F:small GTPase binding"/>
    <property type="evidence" value="ECO:0007669"/>
    <property type="project" value="TreeGrafter"/>
</dbReference>
<dbReference type="InterPro" id="IPR027038">
    <property type="entry name" value="RanGap"/>
</dbReference>
<reference evidence="6" key="1">
    <citation type="submission" date="2015-10" db="EMBL/GenBank/DDBJ databases">
        <authorList>
            <person name="Devillers H."/>
        </authorList>
    </citation>
    <scope>NUCLEOTIDE SEQUENCE [LARGE SCALE GENOMIC DNA]</scope>
</reference>
<evidence type="ECO:0000313" key="5">
    <source>
        <dbReference type="EMBL" id="CUS23540.1"/>
    </source>
</evidence>
<dbReference type="SUPFAM" id="SSF52047">
    <property type="entry name" value="RNI-like"/>
    <property type="match status" value="1"/>
</dbReference>
<dbReference type="GO" id="GO:0005829">
    <property type="term" value="C:cytosol"/>
    <property type="evidence" value="ECO:0007669"/>
    <property type="project" value="TreeGrafter"/>
</dbReference>
<proteinExistence type="predicted"/>
<evidence type="ECO:0000256" key="4">
    <source>
        <dbReference type="SAM" id="MobiDB-lite"/>
    </source>
</evidence>
<keyword evidence="1" id="KW-0343">GTPase activation</keyword>
<dbReference type="PANTHER" id="PTHR24113">
    <property type="entry name" value="RAN GTPASE-ACTIVATING PROTEIN 1"/>
    <property type="match status" value="1"/>
</dbReference>
<dbReference type="PANTHER" id="PTHR24113:SF12">
    <property type="entry name" value="RAN GTPASE-ACTIVATING PROTEIN 1"/>
    <property type="match status" value="1"/>
</dbReference>
<evidence type="ECO:0000256" key="3">
    <source>
        <dbReference type="ARBA" id="ARBA00022737"/>
    </source>
</evidence>
<evidence type="ECO:0000256" key="1">
    <source>
        <dbReference type="ARBA" id="ARBA00022468"/>
    </source>
</evidence>
<dbReference type="GO" id="GO:0005634">
    <property type="term" value="C:nucleus"/>
    <property type="evidence" value="ECO:0007669"/>
    <property type="project" value="TreeGrafter"/>
</dbReference>
<accession>A0A0N7MLX9</accession>
<keyword evidence="2" id="KW-0433">Leucine-rich repeat</keyword>
<evidence type="ECO:0000256" key="2">
    <source>
        <dbReference type="ARBA" id="ARBA00022614"/>
    </source>
</evidence>